<dbReference type="InterPro" id="IPR036020">
    <property type="entry name" value="WW_dom_sf"/>
</dbReference>
<dbReference type="AlphaFoldDB" id="A0A2R5GVV2"/>
<feature type="domain" description="WW" evidence="1">
    <location>
        <begin position="101"/>
        <end position="123"/>
    </location>
</feature>
<dbReference type="Gene3D" id="2.20.70.10">
    <property type="match status" value="2"/>
</dbReference>
<feature type="domain" description="WW" evidence="1">
    <location>
        <begin position="7"/>
        <end position="33"/>
    </location>
</feature>
<keyword evidence="3" id="KW-1185">Reference proteome</keyword>
<gene>
    <name evidence="2" type="ORF">FCC1311_111932</name>
</gene>
<proteinExistence type="predicted"/>
<evidence type="ECO:0000259" key="1">
    <source>
        <dbReference type="PROSITE" id="PS50020"/>
    </source>
</evidence>
<comment type="caution">
    <text evidence="2">The sequence shown here is derived from an EMBL/GenBank/DDBJ whole genome shotgun (WGS) entry which is preliminary data.</text>
</comment>
<dbReference type="Pfam" id="PF00397">
    <property type="entry name" value="WW"/>
    <property type="match status" value="1"/>
</dbReference>
<name>A0A2R5GVV2_9STRA</name>
<dbReference type="OrthoDB" id="63972at2759"/>
<dbReference type="SUPFAM" id="SSF51045">
    <property type="entry name" value="WW domain"/>
    <property type="match status" value="2"/>
</dbReference>
<organism evidence="2 3">
    <name type="scientific">Hondaea fermentalgiana</name>
    <dbReference type="NCBI Taxonomy" id="2315210"/>
    <lineage>
        <taxon>Eukaryota</taxon>
        <taxon>Sar</taxon>
        <taxon>Stramenopiles</taxon>
        <taxon>Bigyra</taxon>
        <taxon>Labyrinthulomycetes</taxon>
        <taxon>Thraustochytrida</taxon>
        <taxon>Thraustochytriidae</taxon>
        <taxon>Hondaea</taxon>
    </lineage>
</organism>
<evidence type="ECO:0000313" key="2">
    <source>
        <dbReference type="EMBL" id="GBG34970.1"/>
    </source>
</evidence>
<dbReference type="Proteomes" id="UP000241890">
    <property type="component" value="Unassembled WGS sequence"/>
</dbReference>
<reference evidence="2 3" key="1">
    <citation type="submission" date="2017-12" db="EMBL/GenBank/DDBJ databases">
        <title>Sequencing, de novo assembly and annotation of complete genome of a new Thraustochytrid species, strain FCC1311.</title>
        <authorList>
            <person name="Sedici K."/>
            <person name="Godart F."/>
            <person name="Aiese Cigliano R."/>
            <person name="Sanseverino W."/>
            <person name="Barakat M."/>
            <person name="Ortet P."/>
            <person name="Marechal E."/>
            <person name="Cagnac O."/>
            <person name="Amato A."/>
        </authorList>
    </citation>
    <scope>NUCLEOTIDE SEQUENCE [LARGE SCALE GENOMIC DNA]</scope>
</reference>
<dbReference type="PROSITE" id="PS50020">
    <property type="entry name" value="WW_DOMAIN_2"/>
    <property type="match status" value="2"/>
</dbReference>
<dbReference type="CDD" id="cd00201">
    <property type="entry name" value="WW"/>
    <property type="match status" value="2"/>
</dbReference>
<sequence>MLLLVIEKAIDGDGNEYYFNTLTNTSSWTKPSVLANVNPMTPRRRKQRALAQKRRDAGLYKSASMLAPAEAATMIQSWYRGRRAISRLREVLTGYIAKAHDAEGNLYYINLDTNEATWEKPTLLRDMSDSKLASFKDNMW</sequence>
<dbReference type="EMBL" id="BEYU01000239">
    <property type="protein sequence ID" value="GBG34970.1"/>
    <property type="molecule type" value="Genomic_DNA"/>
</dbReference>
<evidence type="ECO:0000313" key="3">
    <source>
        <dbReference type="Proteomes" id="UP000241890"/>
    </source>
</evidence>
<dbReference type="InterPro" id="IPR001202">
    <property type="entry name" value="WW_dom"/>
</dbReference>
<dbReference type="SMART" id="SM00456">
    <property type="entry name" value="WW"/>
    <property type="match status" value="2"/>
</dbReference>
<accession>A0A2R5GVV2</accession>
<dbReference type="InParanoid" id="A0A2R5GVV2"/>
<protein>
    <recommendedName>
        <fullName evidence="1">WW domain-containing protein</fullName>
    </recommendedName>
</protein>